<gene>
    <name evidence="2" type="ORF">DPX16_16609</name>
</gene>
<reference evidence="2 3" key="1">
    <citation type="submission" date="2018-10" db="EMBL/GenBank/DDBJ databases">
        <title>Genome assembly for a Yunnan-Guizhou Plateau 3E fish, Anabarilius grahami (Regan), and its evolutionary and genetic applications.</title>
        <authorList>
            <person name="Jiang W."/>
        </authorList>
    </citation>
    <scope>NUCLEOTIDE SEQUENCE [LARGE SCALE GENOMIC DNA]</scope>
    <source>
        <strain evidence="2">AG-KIZ</strain>
        <tissue evidence="2">Muscle</tissue>
    </source>
</reference>
<organism evidence="2 3">
    <name type="scientific">Anabarilius grahami</name>
    <name type="common">Kanglang fish</name>
    <name type="synonym">Barilius grahami</name>
    <dbReference type="NCBI Taxonomy" id="495550"/>
    <lineage>
        <taxon>Eukaryota</taxon>
        <taxon>Metazoa</taxon>
        <taxon>Chordata</taxon>
        <taxon>Craniata</taxon>
        <taxon>Vertebrata</taxon>
        <taxon>Euteleostomi</taxon>
        <taxon>Actinopterygii</taxon>
        <taxon>Neopterygii</taxon>
        <taxon>Teleostei</taxon>
        <taxon>Ostariophysi</taxon>
        <taxon>Cypriniformes</taxon>
        <taxon>Xenocyprididae</taxon>
        <taxon>Xenocypridinae</taxon>
        <taxon>Xenocypridinae incertae sedis</taxon>
        <taxon>Anabarilius</taxon>
    </lineage>
</organism>
<dbReference type="EMBL" id="RJVU01059775">
    <property type="protein sequence ID" value="ROJ66346.1"/>
    <property type="molecule type" value="Genomic_DNA"/>
</dbReference>
<dbReference type="AlphaFoldDB" id="A0A3N0XV78"/>
<evidence type="ECO:0000313" key="2">
    <source>
        <dbReference type="EMBL" id="ROJ66346.1"/>
    </source>
</evidence>
<feature type="region of interest" description="Disordered" evidence="1">
    <location>
        <begin position="179"/>
        <end position="202"/>
    </location>
</feature>
<proteinExistence type="predicted"/>
<evidence type="ECO:0000313" key="3">
    <source>
        <dbReference type="Proteomes" id="UP000281406"/>
    </source>
</evidence>
<accession>A0A3N0XV78</accession>
<comment type="caution">
    <text evidence="2">The sequence shown here is derived from an EMBL/GenBank/DDBJ whole genome shotgun (WGS) entry which is preliminary data.</text>
</comment>
<keyword evidence="3" id="KW-1185">Reference proteome</keyword>
<name>A0A3N0XV78_ANAGA</name>
<sequence>MDTTLLRYPNRVLRALQANLHALYFQIRYLATCFQPYQAGMMNNAEFHPLLITLLRVDDALPSYCKSYLWLDKKITVRFHFGVRLEIQFKDACRQHDPRCASDVTQGHAHSPSDIHSLQTERKECVLLSERVGEGTSALCDSCLIGHSPLVARLPPPASTADEWQRITDEDTMTCSTFSQQGEQREGPDWPGLCPEPQVTGG</sequence>
<dbReference type="Proteomes" id="UP000281406">
    <property type="component" value="Unassembled WGS sequence"/>
</dbReference>
<protein>
    <submittedName>
        <fullName evidence="2">Uncharacterized protein</fullName>
    </submittedName>
</protein>
<evidence type="ECO:0000256" key="1">
    <source>
        <dbReference type="SAM" id="MobiDB-lite"/>
    </source>
</evidence>